<evidence type="ECO:0000256" key="7">
    <source>
        <dbReference type="SAM" id="MobiDB-lite"/>
    </source>
</evidence>
<dbReference type="GO" id="GO:0005886">
    <property type="term" value="C:plasma membrane"/>
    <property type="evidence" value="ECO:0007669"/>
    <property type="project" value="UniProtKB-SubCell"/>
</dbReference>
<evidence type="ECO:0000256" key="4">
    <source>
        <dbReference type="ARBA" id="ARBA00022692"/>
    </source>
</evidence>
<dbReference type="PANTHER" id="PTHR23513:SF9">
    <property type="entry name" value="ENTEROBACTIN EXPORTER ENTS"/>
    <property type="match status" value="1"/>
</dbReference>
<feature type="transmembrane region" description="Helical" evidence="8">
    <location>
        <begin position="287"/>
        <end position="306"/>
    </location>
</feature>
<dbReference type="AlphaFoldDB" id="A0A6J4URC1"/>
<dbReference type="CDD" id="cd06173">
    <property type="entry name" value="MFS_MefA_like"/>
    <property type="match status" value="1"/>
</dbReference>
<comment type="subcellular location">
    <subcellularLocation>
        <location evidence="1">Cell membrane</location>
        <topology evidence="1">Multi-pass membrane protein</topology>
    </subcellularLocation>
</comment>
<keyword evidence="4 8" id="KW-0812">Transmembrane</keyword>
<dbReference type="Gene3D" id="1.20.1250.20">
    <property type="entry name" value="MFS general substrate transporter like domains"/>
    <property type="match status" value="1"/>
</dbReference>
<evidence type="ECO:0008006" key="10">
    <source>
        <dbReference type="Google" id="ProtNLM"/>
    </source>
</evidence>
<feature type="region of interest" description="Disordered" evidence="7">
    <location>
        <begin position="410"/>
        <end position="438"/>
    </location>
</feature>
<proteinExistence type="predicted"/>
<evidence type="ECO:0000313" key="9">
    <source>
        <dbReference type="EMBL" id="CAA9558298.1"/>
    </source>
</evidence>
<name>A0A6J4URC1_9BACT</name>
<evidence type="ECO:0000256" key="2">
    <source>
        <dbReference type="ARBA" id="ARBA00022448"/>
    </source>
</evidence>
<sequence length="438" mass="43733">MSEPAERSYRALRHRDFRLLWGAELLSGVGTQGLRVGVAWQIFALTGDPLQLGLLGLARFVPLLLLGLVGGVVADRGDRRRTLLLAQIALLATSATLAGLAAAGRVTPLVIYGATGLAAAFGTVAGPTRQALVPGLVPSANLPGALAMTTLAHQVGGVVGPALGGLLIATRGPAAVYLLDAVSFGVVAVALASMRTRPFVAPTTQRGWAAVREGLAFLRGTPILLGVMGLDFLATFFGAATVLMPVFAEQVLGGGPTTLGLLLAAPAAGAVTGGVAVAAVRLPDRPGLGVLVAVAAYGAFVLGFGLSTALPVSLALLAASGAADAVSMAFRHTLRTLVTPDRLRGRVAAAHSTFAMGGPQLGEFEAGLAAAAFGAPVAVATGGIGVVLTAAAVAWKVPGIAAYRIVAGSPPDPSAESDAVPEAPLAVGDPTPSAARHR</sequence>
<feature type="transmembrane region" description="Helical" evidence="8">
    <location>
        <begin position="83"/>
        <end position="103"/>
    </location>
</feature>
<evidence type="ECO:0000256" key="8">
    <source>
        <dbReference type="SAM" id="Phobius"/>
    </source>
</evidence>
<keyword evidence="6 8" id="KW-0472">Membrane</keyword>
<feature type="transmembrane region" description="Helical" evidence="8">
    <location>
        <begin position="109"/>
        <end position="126"/>
    </location>
</feature>
<keyword evidence="2" id="KW-0813">Transport</keyword>
<reference evidence="9" key="1">
    <citation type="submission" date="2020-02" db="EMBL/GenBank/DDBJ databases">
        <authorList>
            <person name="Meier V. D."/>
        </authorList>
    </citation>
    <scope>NUCLEOTIDE SEQUENCE</scope>
    <source>
        <strain evidence="9">AVDCRST_MAG59</strain>
    </source>
</reference>
<dbReference type="InterPro" id="IPR036259">
    <property type="entry name" value="MFS_trans_sf"/>
</dbReference>
<dbReference type="PANTHER" id="PTHR23513">
    <property type="entry name" value="INTEGRAL MEMBRANE EFFLUX PROTEIN-RELATED"/>
    <property type="match status" value="1"/>
</dbReference>
<dbReference type="SUPFAM" id="SSF103473">
    <property type="entry name" value="MFS general substrate transporter"/>
    <property type="match status" value="1"/>
</dbReference>
<feature type="transmembrane region" description="Helical" evidence="8">
    <location>
        <begin position="146"/>
        <end position="168"/>
    </location>
</feature>
<feature type="transmembrane region" description="Helical" evidence="8">
    <location>
        <begin position="50"/>
        <end position="74"/>
    </location>
</feature>
<gene>
    <name evidence="9" type="ORF">AVDCRST_MAG59-2437</name>
</gene>
<dbReference type="Pfam" id="PF05977">
    <property type="entry name" value="MFS_3"/>
    <property type="match status" value="1"/>
</dbReference>
<accession>A0A6J4URC1</accession>
<organism evidence="9">
    <name type="scientific">uncultured Thermomicrobiales bacterium</name>
    <dbReference type="NCBI Taxonomy" id="1645740"/>
    <lineage>
        <taxon>Bacteria</taxon>
        <taxon>Pseudomonadati</taxon>
        <taxon>Thermomicrobiota</taxon>
        <taxon>Thermomicrobia</taxon>
        <taxon>Thermomicrobiales</taxon>
        <taxon>environmental samples</taxon>
    </lineage>
</organism>
<feature type="transmembrane region" description="Helical" evidence="8">
    <location>
        <begin position="21"/>
        <end position="44"/>
    </location>
</feature>
<evidence type="ECO:0000256" key="3">
    <source>
        <dbReference type="ARBA" id="ARBA00022475"/>
    </source>
</evidence>
<evidence type="ECO:0000256" key="5">
    <source>
        <dbReference type="ARBA" id="ARBA00022989"/>
    </source>
</evidence>
<keyword evidence="5 8" id="KW-1133">Transmembrane helix</keyword>
<dbReference type="EMBL" id="CADCWF010000148">
    <property type="protein sequence ID" value="CAA9558298.1"/>
    <property type="molecule type" value="Genomic_DNA"/>
</dbReference>
<keyword evidence="3" id="KW-1003">Cell membrane</keyword>
<feature type="transmembrane region" description="Helical" evidence="8">
    <location>
        <begin position="259"/>
        <end position="280"/>
    </location>
</feature>
<protein>
    <recommendedName>
        <fullName evidence="10">Major facilitator superfamily (MFS) profile domain-containing protein</fullName>
    </recommendedName>
</protein>
<feature type="transmembrane region" description="Helical" evidence="8">
    <location>
        <begin position="174"/>
        <end position="192"/>
    </location>
</feature>
<dbReference type="InterPro" id="IPR010290">
    <property type="entry name" value="TM_effector"/>
</dbReference>
<evidence type="ECO:0000256" key="1">
    <source>
        <dbReference type="ARBA" id="ARBA00004651"/>
    </source>
</evidence>
<evidence type="ECO:0000256" key="6">
    <source>
        <dbReference type="ARBA" id="ARBA00023136"/>
    </source>
</evidence>
<feature type="transmembrane region" description="Helical" evidence="8">
    <location>
        <begin position="223"/>
        <end position="247"/>
    </location>
</feature>